<dbReference type="AlphaFoldDB" id="A0A316WES9"/>
<evidence type="ECO:0000313" key="1">
    <source>
        <dbReference type="EMBL" id="PWN59951.1"/>
    </source>
</evidence>
<evidence type="ECO:0000313" key="2">
    <source>
        <dbReference type="Proteomes" id="UP000236182"/>
    </source>
</evidence>
<name>A0A316WES9_9FLAO</name>
<organism evidence="1 2">
    <name type="scientific">Chryseobacterium oncorhynchi</name>
    <dbReference type="NCBI Taxonomy" id="741074"/>
    <lineage>
        <taxon>Bacteria</taxon>
        <taxon>Pseudomonadati</taxon>
        <taxon>Bacteroidota</taxon>
        <taxon>Flavobacteriia</taxon>
        <taxon>Flavobacteriales</taxon>
        <taxon>Weeksellaceae</taxon>
        <taxon>Chryseobacterium group</taxon>
        <taxon>Chryseobacterium</taxon>
    </lineage>
</organism>
<gene>
    <name evidence="1" type="ORF">C1638_020505</name>
</gene>
<comment type="caution">
    <text evidence="1">The sequence shown here is derived from an EMBL/GenBank/DDBJ whole genome shotgun (WGS) entry which is preliminary data.</text>
</comment>
<sequence>MNYIIKLFGLSSLFYSKLLGFGVSGNEDIPENDSLDIIYDELSSGEDYWGDSSLHEMEIFCCKMNLISYSKRLGKLRESLFKPSENNL</sequence>
<reference evidence="1" key="1">
    <citation type="submission" date="2018-04" db="EMBL/GenBank/DDBJ databases">
        <title>Draft Genome Sequences of Chryseobacterium lactis NCTC11390T isolated from milk, Chryseobacterium oncorhynchi 701B-08T from rainbow trout, and Chryseobacterium viscerum 687B-08T from diseased fish.</title>
        <authorList>
            <person name="Jeong J.-J."/>
            <person name="Lee Y.J."/>
            <person name="Pathiraja D."/>
            <person name="Park B."/>
            <person name="Choi I.-G."/>
            <person name="Kim K.D."/>
        </authorList>
    </citation>
    <scope>NUCLEOTIDE SEQUENCE [LARGE SCALE GENOMIC DNA]</scope>
    <source>
        <strain evidence="1">701B-08</strain>
    </source>
</reference>
<dbReference type="Proteomes" id="UP000236182">
    <property type="component" value="Unassembled WGS sequence"/>
</dbReference>
<proteinExistence type="predicted"/>
<accession>A0A316WES9</accession>
<protein>
    <submittedName>
        <fullName evidence="1">Uncharacterized protein</fullName>
    </submittedName>
</protein>
<dbReference type="EMBL" id="PPEI02000009">
    <property type="protein sequence ID" value="PWN59951.1"/>
    <property type="molecule type" value="Genomic_DNA"/>
</dbReference>
<dbReference type="RefSeq" id="WP_109623796.1">
    <property type="nucleotide sequence ID" value="NZ_PPEI02000009.1"/>
</dbReference>
<keyword evidence="2" id="KW-1185">Reference proteome</keyword>